<dbReference type="Proteomes" id="UP000054166">
    <property type="component" value="Unassembled WGS sequence"/>
</dbReference>
<protein>
    <submittedName>
        <fullName evidence="2">Uncharacterized protein</fullName>
    </submittedName>
</protein>
<dbReference type="InParanoid" id="A0A0C3EVP5"/>
<name>A0A0C3EVP5_PILCF</name>
<evidence type="ECO:0000313" key="2">
    <source>
        <dbReference type="EMBL" id="KIM71896.1"/>
    </source>
</evidence>
<accession>A0A0C3EVP5</accession>
<reference evidence="2 3" key="1">
    <citation type="submission" date="2014-04" db="EMBL/GenBank/DDBJ databases">
        <authorList>
            <consortium name="DOE Joint Genome Institute"/>
            <person name="Kuo A."/>
            <person name="Tarkka M."/>
            <person name="Buscot F."/>
            <person name="Kohler A."/>
            <person name="Nagy L.G."/>
            <person name="Floudas D."/>
            <person name="Copeland A."/>
            <person name="Barry K.W."/>
            <person name="Cichocki N."/>
            <person name="Veneault-Fourrey C."/>
            <person name="LaButti K."/>
            <person name="Lindquist E.A."/>
            <person name="Lipzen A."/>
            <person name="Lundell T."/>
            <person name="Morin E."/>
            <person name="Murat C."/>
            <person name="Sun H."/>
            <person name="Tunlid A."/>
            <person name="Henrissat B."/>
            <person name="Grigoriev I.V."/>
            <person name="Hibbett D.S."/>
            <person name="Martin F."/>
            <person name="Nordberg H.P."/>
            <person name="Cantor M.N."/>
            <person name="Hua S.X."/>
        </authorList>
    </citation>
    <scope>NUCLEOTIDE SEQUENCE [LARGE SCALE GENOMIC DNA]</scope>
    <source>
        <strain evidence="2 3">F 1598</strain>
    </source>
</reference>
<organism evidence="2 3">
    <name type="scientific">Piloderma croceum (strain F 1598)</name>
    <dbReference type="NCBI Taxonomy" id="765440"/>
    <lineage>
        <taxon>Eukaryota</taxon>
        <taxon>Fungi</taxon>
        <taxon>Dikarya</taxon>
        <taxon>Basidiomycota</taxon>
        <taxon>Agaricomycotina</taxon>
        <taxon>Agaricomycetes</taxon>
        <taxon>Agaricomycetidae</taxon>
        <taxon>Atheliales</taxon>
        <taxon>Atheliaceae</taxon>
        <taxon>Piloderma</taxon>
    </lineage>
</organism>
<feature type="compositionally biased region" description="Polar residues" evidence="1">
    <location>
        <begin position="23"/>
        <end position="35"/>
    </location>
</feature>
<proteinExistence type="predicted"/>
<dbReference type="AlphaFoldDB" id="A0A0C3EVP5"/>
<feature type="region of interest" description="Disordered" evidence="1">
    <location>
        <begin position="11"/>
        <end position="59"/>
    </location>
</feature>
<dbReference type="EMBL" id="KN833191">
    <property type="protein sequence ID" value="KIM71896.1"/>
    <property type="molecule type" value="Genomic_DNA"/>
</dbReference>
<evidence type="ECO:0000256" key="1">
    <source>
        <dbReference type="SAM" id="MobiDB-lite"/>
    </source>
</evidence>
<gene>
    <name evidence="2" type="ORF">PILCRDRAFT_16620</name>
</gene>
<sequence>MADIFSPPLWDFPPNREDAPHNVVTTLDSTPQRTNRTTHREFNSKFPQDPNFKTETPAL</sequence>
<keyword evidence="3" id="KW-1185">Reference proteome</keyword>
<reference evidence="3" key="2">
    <citation type="submission" date="2015-01" db="EMBL/GenBank/DDBJ databases">
        <title>Evolutionary Origins and Diversification of the Mycorrhizal Mutualists.</title>
        <authorList>
            <consortium name="DOE Joint Genome Institute"/>
            <consortium name="Mycorrhizal Genomics Consortium"/>
            <person name="Kohler A."/>
            <person name="Kuo A."/>
            <person name="Nagy L.G."/>
            <person name="Floudas D."/>
            <person name="Copeland A."/>
            <person name="Barry K.W."/>
            <person name="Cichocki N."/>
            <person name="Veneault-Fourrey C."/>
            <person name="LaButti K."/>
            <person name="Lindquist E.A."/>
            <person name="Lipzen A."/>
            <person name="Lundell T."/>
            <person name="Morin E."/>
            <person name="Murat C."/>
            <person name="Riley R."/>
            <person name="Ohm R."/>
            <person name="Sun H."/>
            <person name="Tunlid A."/>
            <person name="Henrissat B."/>
            <person name="Grigoriev I.V."/>
            <person name="Hibbett D.S."/>
            <person name="Martin F."/>
        </authorList>
    </citation>
    <scope>NUCLEOTIDE SEQUENCE [LARGE SCALE GENOMIC DNA]</scope>
    <source>
        <strain evidence="3">F 1598</strain>
    </source>
</reference>
<evidence type="ECO:0000313" key="3">
    <source>
        <dbReference type="Proteomes" id="UP000054166"/>
    </source>
</evidence>
<dbReference type="HOGENOM" id="CLU_2961679_0_0_1"/>